<reference evidence="2" key="1">
    <citation type="journal article" date="2020" name="Stud. Mycol.">
        <title>101 Dothideomycetes genomes: a test case for predicting lifestyles and emergence of pathogens.</title>
        <authorList>
            <person name="Haridas S."/>
            <person name="Albert R."/>
            <person name="Binder M."/>
            <person name="Bloem J."/>
            <person name="Labutti K."/>
            <person name="Salamov A."/>
            <person name="Andreopoulos B."/>
            <person name="Baker S."/>
            <person name="Barry K."/>
            <person name="Bills G."/>
            <person name="Bluhm B."/>
            <person name="Cannon C."/>
            <person name="Castanera R."/>
            <person name="Culley D."/>
            <person name="Daum C."/>
            <person name="Ezra D."/>
            <person name="Gonzalez J."/>
            <person name="Henrissat B."/>
            <person name="Kuo A."/>
            <person name="Liang C."/>
            <person name="Lipzen A."/>
            <person name="Lutzoni F."/>
            <person name="Magnuson J."/>
            <person name="Mondo S."/>
            <person name="Nolan M."/>
            <person name="Ohm R."/>
            <person name="Pangilinan J."/>
            <person name="Park H.-J."/>
            <person name="Ramirez L."/>
            <person name="Alfaro M."/>
            <person name="Sun H."/>
            <person name="Tritt A."/>
            <person name="Yoshinaga Y."/>
            <person name="Zwiers L.-H."/>
            <person name="Turgeon B."/>
            <person name="Goodwin S."/>
            <person name="Spatafora J."/>
            <person name="Crous P."/>
            <person name="Grigoriev I."/>
        </authorList>
    </citation>
    <scope>NUCLEOTIDE SEQUENCE</scope>
    <source>
        <strain evidence="2">CBS 115976</strain>
    </source>
</reference>
<dbReference type="SUPFAM" id="SSF51445">
    <property type="entry name" value="(Trans)glycosidases"/>
    <property type="match status" value="1"/>
</dbReference>
<accession>A0A6A6UH78</accession>
<dbReference type="EMBL" id="MU004234">
    <property type="protein sequence ID" value="KAF2670448.1"/>
    <property type="molecule type" value="Genomic_DNA"/>
</dbReference>
<evidence type="ECO:0000313" key="2">
    <source>
        <dbReference type="EMBL" id="KAF2670448.1"/>
    </source>
</evidence>
<organism evidence="2 3">
    <name type="scientific">Microthyrium microscopicum</name>
    <dbReference type="NCBI Taxonomy" id="703497"/>
    <lineage>
        <taxon>Eukaryota</taxon>
        <taxon>Fungi</taxon>
        <taxon>Dikarya</taxon>
        <taxon>Ascomycota</taxon>
        <taxon>Pezizomycotina</taxon>
        <taxon>Dothideomycetes</taxon>
        <taxon>Dothideomycetes incertae sedis</taxon>
        <taxon>Microthyriales</taxon>
        <taxon>Microthyriaceae</taxon>
        <taxon>Microthyrium</taxon>
    </lineage>
</organism>
<dbReference type="AlphaFoldDB" id="A0A6A6UH78"/>
<dbReference type="Pfam" id="PF00704">
    <property type="entry name" value="Glyco_hydro_18"/>
    <property type="match status" value="1"/>
</dbReference>
<feature type="domain" description="GH18" evidence="1">
    <location>
        <begin position="2"/>
        <end position="320"/>
    </location>
</feature>
<dbReference type="PANTHER" id="PTHR45708:SF60">
    <property type="entry name" value="III CHITINASE, PUTATIVE (AFU_ORTHOLOGUE AFUA_5G03850)-RELATED"/>
    <property type="match status" value="1"/>
</dbReference>
<dbReference type="Proteomes" id="UP000799302">
    <property type="component" value="Unassembled WGS sequence"/>
</dbReference>
<dbReference type="Gene3D" id="3.20.20.80">
    <property type="entry name" value="Glycosidases"/>
    <property type="match status" value="1"/>
</dbReference>
<keyword evidence="2" id="KW-0378">Hydrolase</keyword>
<dbReference type="GO" id="GO:0005576">
    <property type="term" value="C:extracellular region"/>
    <property type="evidence" value="ECO:0007669"/>
    <property type="project" value="TreeGrafter"/>
</dbReference>
<gene>
    <name evidence="2" type="ORF">BT63DRAFT_238651</name>
</gene>
<evidence type="ECO:0000259" key="1">
    <source>
        <dbReference type="PROSITE" id="PS51910"/>
    </source>
</evidence>
<dbReference type="GO" id="GO:0005975">
    <property type="term" value="P:carbohydrate metabolic process"/>
    <property type="evidence" value="ECO:0007669"/>
    <property type="project" value="InterPro"/>
</dbReference>
<dbReference type="InterPro" id="IPR001223">
    <property type="entry name" value="Glyco_hydro18_cat"/>
</dbReference>
<dbReference type="GO" id="GO:0004568">
    <property type="term" value="F:chitinase activity"/>
    <property type="evidence" value="ECO:0007669"/>
    <property type="project" value="TreeGrafter"/>
</dbReference>
<evidence type="ECO:0000313" key="3">
    <source>
        <dbReference type="Proteomes" id="UP000799302"/>
    </source>
</evidence>
<name>A0A6A6UH78_9PEZI</name>
<dbReference type="OrthoDB" id="3012298at2759"/>
<sequence>MPRLVLYQQTHHVTTNGIEAPISLLPLYQQNTGVTHVIISALHVNGPGEITLNDHTPNNTRFDQMWSECRTLQEQGIKIMFLLGGAAPGTYQRLSANESAAFESFYSPVRALIEKHGINGIDLDVEEPMMQVHVQRLIRRLRQDFGPTFIITLAPVYPAMLPRRRAYLGISRRILNSASMPTPDPVMNSLCRANGVRTRRNLSGFDYLQLEATLGNEIDWYNVQVYCGWGDPSGPGMYETLVDAGWKSEKVVLGVVTNPSNGAGWISLPRLTTVVRGLKAKYGEAFGGVMGWEYFNAGMNEPRGGPWQWVKELGIALGRVEAPVRLPISQGRPTVPS</sequence>
<proteinExistence type="predicted"/>
<dbReference type="InterPro" id="IPR017853">
    <property type="entry name" value="GH"/>
</dbReference>
<keyword evidence="3" id="KW-1185">Reference proteome</keyword>
<dbReference type="PANTHER" id="PTHR45708">
    <property type="entry name" value="ENDOCHITINASE"/>
    <property type="match status" value="1"/>
</dbReference>
<dbReference type="InterPro" id="IPR050542">
    <property type="entry name" value="Glycosyl_Hydrlase18_Chitinase"/>
</dbReference>
<dbReference type="PROSITE" id="PS51910">
    <property type="entry name" value="GH18_2"/>
    <property type="match status" value="1"/>
</dbReference>
<protein>
    <submittedName>
        <fullName evidence="2">Glycoside hydrolase</fullName>
    </submittedName>
</protein>